<evidence type="ECO:0000256" key="1">
    <source>
        <dbReference type="SAM" id="Phobius"/>
    </source>
</evidence>
<keyword evidence="1" id="KW-1133">Transmembrane helix</keyword>
<dbReference type="AlphaFoldDB" id="A0AAV2QTA0"/>
<feature type="transmembrane region" description="Helical" evidence="1">
    <location>
        <begin position="61"/>
        <end position="80"/>
    </location>
</feature>
<gene>
    <name evidence="2" type="ORF">MNOR_LOCUS15163</name>
</gene>
<comment type="caution">
    <text evidence="2">The sequence shown here is derived from an EMBL/GenBank/DDBJ whole genome shotgun (WGS) entry which is preliminary data.</text>
</comment>
<dbReference type="Proteomes" id="UP001497623">
    <property type="component" value="Unassembled WGS sequence"/>
</dbReference>
<dbReference type="EMBL" id="CAXKWB010009372">
    <property type="protein sequence ID" value="CAL4094519.1"/>
    <property type="molecule type" value="Genomic_DNA"/>
</dbReference>
<protein>
    <submittedName>
        <fullName evidence="2">Uncharacterized protein</fullName>
    </submittedName>
</protein>
<organism evidence="2 3">
    <name type="scientific">Meganyctiphanes norvegica</name>
    <name type="common">Northern krill</name>
    <name type="synonym">Thysanopoda norvegica</name>
    <dbReference type="NCBI Taxonomy" id="48144"/>
    <lineage>
        <taxon>Eukaryota</taxon>
        <taxon>Metazoa</taxon>
        <taxon>Ecdysozoa</taxon>
        <taxon>Arthropoda</taxon>
        <taxon>Crustacea</taxon>
        <taxon>Multicrustacea</taxon>
        <taxon>Malacostraca</taxon>
        <taxon>Eumalacostraca</taxon>
        <taxon>Eucarida</taxon>
        <taxon>Euphausiacea</taxon>
        <taxon>Euphausiidae</taxon>
        <taxon>Meganyctiphanes</taxon>
    </lineage>
</organism>
<name>A0AAV2QTA0_MEGNR</name>
<feature type="transmembrane region" description="Helical" evidence="1">
    <location>
        <begin position="118"/>
        <end position="137"/>
    </location>
</feature>
<feature type="transmembrane region" description="Helical" evidence="1">
    <location>
        <begin position="87"/>
        <end position="106"/>
    </location>
</feature>
<feature type="transmembrane region" description="Helical" evidence="1">
    <location>
        <begin position="34"/>
        <end position="55"/>
    </location>
</feature>
<keyword evidence="1" id="KW-0812">Transmembrane</keyword>
<accession>A0AAV2QTA0</accession>
<keyword evidence="3" id="KW-1185">Reference proteome</keyword>
<reference evidence="2 3" key="1">
    <citation type="submission" date="2024-05" db="EMBL/GenBank/DDBJ databases">
        <authorList>
            <person name="Wallberg A."/>
        </authorList>
    </citation>
    <scope>NUCLEOTIDE SEQUENCE [LARGE SCALE GENOMIC DNA]</scope>
</reference>
<proteinExistence type="predicted"/>
<evidence type="ECO:0000313" key="3">
    <source>
        <dbReference type="Proteomes" id="UP001497623"/>
    </source>
</evidence>
<feature type="non-terminal residue" evidence="2">
    <location>
        <position position="1"/>
    </location>
</feature>
<keyword evidence="1" id="KW-0472">Membrane</keyword>
<evidence type="ECO:0000313" key="2">
    <source>
        <dbReference type="EMBL" id="CAL4094519.1"/>
    </source>
</evidence>
<sequence length="161" mass="17410">SGSGVNGPSEDAISTVTTSPKCSLINNGCLSSTLIDLFVIAALVLLLLVVPLGFIHIRLDVWLILGFPIYIVFGGVLISFTDPKKFYISTALSGFSFLLGNLYIWAIKKAVSHPGYQILPWAFYCVLVSAVIVKCNIRCGSALYTIRRAHSQISLSLGNRS</sequence>